<feature type="compositionally biased region" description="Polar residues" evidence="1">
    <location>
        <begin position="62"/>
        <end position="71"/>
    </location>
</feature>
<feature type="compositionally biased region" description="Basic and acidic residues" evidence="1">
    <location>
        <begin position="49"/>
        <end position="58"/>
    </location>
</feature>
<accession>A0A9I9DID1</accession>
<feature type="signal peptide" evidence="2">
    <location>
        <begin position="1"/>
        <end position="23"/>
    </location>
</feature>
<feature type="chain" id="PRO_5039928637" evidence="2">
    <location>
        <begin position="24"/>
        <end position="71"/>
    </location>
</feature>
<dbReference type="AlphaFoldDB" id="A0A9I9DID1"/>
<feature type="region of interest" description="Disordered" evidence="1">
    <location>
        <begin position="42"/>
        <end position="71"/>
    </location>
</feature>
<dbReference type="EnsemblPlants" id="MELO3C018837.2.1">
    <property type="protein sequence ID" value="MELO3C018837.2.1"/>
    <property type="gene ID" value="MELO3C018837.2"/>
</dbReference>
<reference evidence="3" key="1">
    <citation type="submission" date="2023-03" db="UniProtKB">
        <authorList>
            <consortium name="EnsemblPlants"/>
        </authorList>
    </citation>
    <scope>IDENTIFICATION</scope>
</reference>
<evidence type="ECO:0000256" key="2">
    <source>
        <dbReference type="SAM" id="SignalP"/>
    </source>
</evidence>
<protein>
    <submittedName>
        <fullName evidence="3">Uncharacterized protein</fullName>
    </submittedName>
</protein>
<sequence length="71" mass="8163">MTHFHLRLLLAIFLLLLTPTTTATAAFQPRIPMRKQVIFRPSSPSVVHKSTDFEDQKRRVPTGSNPLHNKR</sequence>
<evidence type="ECO:0000313" key="3">
    <source>
        <dbReference type="EnsemblPlants" id="MELO3C018837.2.1"/>
    </source>
</evidence>
<keyword evidence="2" id="KW-0732">Signal</keyword>
<proteinExistence type="predicted"/>
<evidence type="ECO:0000256" key="1">
    <source>
        <dbReference type="SAM" id="MobiDB-lite"/>
    </source>
</evidence>
<name>A0A9I9DID1_CUCME</name>
<dbReference type="Gramene" id="MELO3C018837.2.1">
    <property type="protein sequence ID" value="MELO3C018837.2.1"/>
    <property type="gene ID" value="MELO3C018837.2"/>
</dbReference>
<organism evidence="3">
    <name type="scientific">Cucumis melo</name>
    <name type="common">Muskmelon</name>
    <dbReference type="NCBI Taxonomy" id="3656"/>
    <lineage>
        <taxon>Eukaryota</taxon>
        <taxon>Viridiplantae</taxon>
        <taxon>Streptophyta</taxon>
        <taxon>Embryophyta</taxon>
        <taxon>Tracheophyta</taxon>
        <taxon>Spermatophyta</taxon>
        <taxon>Magnoliopsida</taxon>
        <taxon>eudicotyledons</taxon>
        <taxon>Gunneridae</taxon>
        <taxon>Pentapetalae</taxon>
        <taxon>rosids</taxon>
        <taxon>fabids</taxon>
        <taxon>Cucurbitales</taxon>
        <taxon>Cucurbitaceae</taxon>
        <taxon>Benincaseae</taxon>
        <taxon>Cucumis</taxon>
    </lineage>
</organism>